<proteinExistence type="predicted"/>
<sequence length="5762" mass="566038">MNNFYTEVIAGAASGNKAAIAGGLALQILANKTQATIGASAKIDSLGPVAVNAIDDTVSRTIVGAASASGGSAAAGISLGIIVNSGQVTASIGDRATISALGNVPNTPAQTGAIDVAAKAARTINLFELSAAVSDKNGIAGILGVVTSLVDAQATTGVGSTFKATGAMTVSATNTIEALNLAGAVGAGGTNGLGGVAVATTIRDNTLARLGSGTGGDKTTVTAGSLGVSAESSELLINAGVAGAAAGSNAIVGVVSPLTQILRTEASIGTGADITTVGASSVTAKDRTFEVNIAGAFGAGSNNAVGGSLIVTTVTNDVLAHVDDGVSIKAGSIAIGVDAEQRYVAVAIAGTAGGSNAVAGVATPVTQVLNAKATVGNDVTLTATAGDIAVTAADPTLLINIGGVIAAGGNNGIGGSAAVGTLSDTVLATIGDRATLTATGGVIVTATASETVSDNVVSGAASGNVSVGGSLASSIVLDQVQASIGRKATIRSGDVTVKATDDTTIVDIAGAIAIGGNTGVGAGVDANVLTKATYAWIGRNALAETPTLADAGDIQATGNVLVQARSSESVYSLVAGFAAGGNAGVAGSVGAFVLKGDTLASIVDYSKVVADGNVAVVATDDQTFNRLVGSGAVGGSAGIGGAVGVSVVVQNTLASIGDNAAVTGRGRGADMTVTTGIEGTFSVYGSNGSLAVRPPKSDFASQTGGDINAVTVADAILEGGSLFMLQRDTKPVTQLVKGVAVTATTTNLMRSLAVSGGISGNVGVSISGDIPVVVIDTEATVGANAKINTDNNNTPAGSQQSVVVAAASDLYHLGIAGSVAVGGTAGVGAGVETTIFKTTTIGRIGAGSTVNAAADVSVTARAAENFASAAVSVAGGGTGAVAGGISGFAVVSKTIASIESAAAAATQVNAGGNVMVVADDQTRAAVTAGTVAIGAAAAGVGAGVGISVVTKDTEAYVGRSASVTALGNSSATFKEFLGSDFASAKNDGRGLLVYANSGESTFVSVVAGAGGFYAGIAGAIAAEAFVDQTRAFIGEDARINLVNGNANAGQDVAVIARDSTVVAVAEGTVAIGIAAVGGALDVAVITAATQASIGNGAIVNAADEVMVGAMTNRATSSTVASIAGGFGGVGAAISVLAIANGPSADQTAQTDRAGSFSQTANGKLSDDTIDRQFLSSSTNQAVRDASKSAQNYKSALSYSSMANQTAIAPGNSATIGRATINAGGLVSARSYDAVDVLMADGAVLFGAGGGAGIGVAVVSVDNTATIAAGADVNSGSLAIAAASKRTLNGTSVAATAAGVAAGLVSLTDTSRTGATVDNASVTTKAGAAVTASATETVKATTTALAAGAAGGLNVIVVTPTTTAAIDNGATVKVAQNLDGNLVVSADNTLDITSAAAGAAVAGGGGAGVTVLVETPTAVARIGANDRITAGSTLPGARLGDVLVGATTTERVDSYGLGVALGAEAGGALTVIVRNTTTSATIGKAIVFATGDVGVTASSSNDDTMAVGGGAVGAFAGVGASVGVSVLNSTTTASIADQADVTGLGGGSTTDKVGYTDGFGTSFVAYGSNDKVKASSLSNVSGSSANAGGGDTGDVAAQGADLLLKKRLEAARTGSAHGVIVNAVKSDILHSIGIGAGVSLGAGVAISASVPIVSDTTSATIGKGAKINQTNANTASADQSVVVAAAADLYNLSIVGTLAGGGPAGVGGSVSSIIVNNATLATIGAGAIVSAGNDVLVTARAVEDFAVVAAAGAIGGSGAITGGLGYLSLDANTKALIDAGATVVAQGNVAVGAEDTTRSASFGGALSASLGGAVGAAIGVVSFQKDTEATIGAGASVSGLALRASNLDEPVGPDFGTTRSGKGVLVSARSSETVFTMNFGAGAAGIVAAAGAISVEIEKITTLATIADGAIINAFAGGNQQDVVVAARDFSGIVAYDGAFAGAVGAALSGSVDVGILQTTVGASIGAATINAARDVLVTSIADKQIASTTISAAGAIAGLAAGVSVYSIGNGLDPSSKGADELKTKDGSGSVGAFAGSQLSTGGTVSRVVTRTTSNSDAAAAANTINAKLGAIDIAGRINAVNPAVAGTSAVIGAATINANGNVAVNGRDRLGHTATTGALGAGLVGAGAGIAVFTDTASNTAAIRGNGTTITANGSNGVQVAARTAHTVSETSYAGGFAVSGAAEADVAIARDMSTTTAELAGINVVTAGSVGIVSQADRSVSAQAAGAAGAVGVAVGVSIATAEIGGSVTASVDRSNGASATIGKTAAKAGKVSISAVSNDSASASAKGSSGGIGAAGTGAEATARVAPSVAVLLDHATIVSSDKVTLTALATDSASATATGLAIAGGLAAGASIANAEIAAPVTLTMTGGSTITADSVDASASSLSNGVSAQTFGASGAFLIGINATKATARDGSSAIAAADHGAFTVANALNFGATTRTNDSARAYGINAGVVAVGANVANALSEVTTRSTFFDMTVKAGSLSVTATGTATDGAVAKAGSGGVIAGAASSASTTQRTTTTATIGAETGAPSLIDVTDGAITVGASQTDLFSGDVDSTQAALAGASGARLSAEVGSVVSATIGTGTTVLARDFALRAVDVVHRFFIGETPYSLSPGSAAPAAFNADTATFDVRSGSGGFLDAPAATGTTRIALDTSAMIADGSTVHLIAPTQGASLAVVEAYNETIVHQKTKVDSGGAISVASGAVAIAVNANATVSIGAGSTLLVDIGDVRAAAWGNADLDGRTAVTTYGVAGAPSGDATINATFNNLLNVGVNARVEASDGALLNGQPVSGTVTLAAGRSPDGVQPSSFLLNTNVDLYNNTAIPLSGAPSPRSNLTSTAILSIARSDGAPASHYGVNAAGDITLAADQGAMKTTARGVGTNIYLEALSKVASAISNLFGGGDVSFKLTGGSASQQGGSTLVIDGFVDTGVQRNKTLTISYATSNTANAYNKYVTGSAGACDYTATACFADPITGQISASLSGPFDVGATILDRVAQINALLVLYDKDPIAKAAYLSELTFLQKKLVALGLGTFDQAGNFVKAPTVNYGTTAQSATTASANLNSALGNFRNATTSGIGTTLSSYLENISQLWNGTHADGSDAGSDAKGYSLSASVTAVLGQYAQLSKYNAGNLAGTVQGVQNQVTTGNNTLAAARGTLTTIASDESAIATAIEAIVSKQTGLANGTVTQADATAAVDQSIATIKANQNDVLNKAGALKTSLDSLSTTLIVNIKQGLTTIFNASFDGSKSGDVTIRDTTLKTSADPAQVGALVRIDNAKAQINAYVNGGTLQGSVTTGGISGAITDYQTQVNALQGSATSGGTIDGPNTLAQWGNVLTGAAVAAANGGAGTVGTTGLKAYRVVVPDTVARLGNIYLSGNVVRTNGSGVLSAPGNASITITNNTAATLEINNLIIPTGDYGRIRVNGALVENPADIAAVTGSASGFATQNVITGATSGGSKITITSTYNPEGFFDPTAAGIAFRKPQVAPDIILNQDKAITNLNGSVTIDSAAGNIYLRGSINAGAISILARNGDLASSYVPGFKHVAGDPASNVPLGVGMIANGDIFLSARYLNLNGTVQSGVAAYSLNVDGSTLLTTTDASLLGLTAQDLKPANDLYTADNTKTAYLFTSNISQSLNYGAGVTYNPATGVFTFSAATADLLKQQGRTATWAFKGSDNVAAMGATYDTVRNQVVVNGTSVHGGYIQIFGQVFNTSATGAQLNVLDGFGTIDVTNTTGLTLVLSTLDTGADLSGTGRGRVGRIEITDVHLDQDAHGPASVAKNQVDATRTIYTRDYDPAGAGSGRVVKTVQTGIIDATTGAFVIGTVDAITGQFTRGDQSQAPTTTYGSDRSSTYSPFTGSRYAYTIGETFSVISSFTHKQVNIFGSDDLSLFQNDQLDNLKSTKTASGRFDGTYLTLYQTLAGTTKIEGLSSINGIAFANSPATVFNNGTDPATGKEIVDQPDVTSQNAYVNSTNIKETGRKSNCVWWTACIASNVTITYSLNQVYTVITTHSLKADYDVAVNFIGSNTGRINVTSSTDVVLKGALTNLNGTTTIKANGTNASIIAGSDAAQVTARTIDLQANGSIGGVADPTSGSSIVQRPIGVTLTNIGKSDRALSATAGNGVVSLTSTSDLVFKQVTAGGSAASGTSAVTLTAAADIKGFDGNALIRADRVSLTSTSGAIGSTAAPLRVDTGYTNDQTLRPFGNPDTAVPGSLNWYYGLSAKAAGDIGIRSGTWAHNADGTILANSIVSTGGNVKLVTAGRILDNNPVEKIDQRTTAQLIDYWNTLGLTAGAANAERQAATIAAFEASRTQEYRFYWQIRLGQANGGASFDPTYTVSYDPASAQYKALFSTYQAQEAANRPGATQGEIDTAAAQDVAAFAAQQTARYRALNASVGTLTANYDAGYSYAASDADKKSLTAGATWSEKALGFPLSAGLLKTVTNTNPVIKDPNVAGRTVTLLADKGLGENLTVAGQSAPGIVIQPTTDPIHTLTDAQKLALATAERTDLVLTVGGIDLPANATDAQRAAYAEATRLGITGTAVTIELGKDESAMTPQQRAALDAAALGMARTNGTFLTALTKRPLNFAASQSLNVTVTAPAAAAVTDPTGKAYLASQGDAPLGAITVPGETRIKVLGSIMNAAGGSSVTTGNIVLEAANGAIGTPANAPTTPLTLAPLAGASITARALNGVNIAVGNGLPAGRLDALIDTVYSPNAVILTAQGSIFSAVQDPTLNVLGKTVTLTASDGDIGTQQRGLGVGNTPGGGIFATATKGSVSLYGPSGVDFTIKSVLAGIDAFLTAAKDATIDGPVTANGNVTISNLTIDKLGRLVITSVGSISALTGAIDISSDALKMLNGASIRAAFGPIRILTAGNALITNVLSGLANGTAVSVTAGGHIIAATDPNRAFDVAATGQDATVVLNAGQGIGDITEAADLAVDPADKPGTANLITKVMNRLRIAAASFIAKATSGDVDLLATQAVTKATVVAAAGDVDVAAQSAFAADLVSATGGDARVTAEGSLALRAADATAVNGVGGALDATSTTADLRLGTINTTGDQRLTAATDIVLGSLTSTAGGIAATAQAGTLTGGTVTGSQTVSLKARGDNTGDTATATNGALTIVSETGLVRWNGVKAGKTIDITAATTATVKTGTAGGTVTVQAGDTVTVSDLTTTGTSDDRGDVVLASTGGNVAATNLDAAGGISATAATTATLTDSTAGGTVSAVAVGTITADRVTTTGRNDDRGDIVLTSTGADLALGTLTSNGDQRLTAATNLVLGKLASIAGSVTATAQTGTLTGGVVAGAQAVSLKARGDNTGDTAAATNGALTIVSETGLVRWNSVKAGKTIDITAATTATVQTGTAGGTITVKADGTVTVGTLTTTGTPGDRGDVKLSSTGADVAGGTIVSAGGVGIDAATTIKVDRSTSAGSQTMTANGAIDYGFIGTSGMPGDAGDVTLDSKTAPVTGGSIDAHGVVTIHGVGIRFDSINGTAGVALNSDAEIVGTKLTTLGDMTVSSVGDTTLGDATADRLVLTTPGNIRFKTLTILRALTLAANNIEVGLLKQRPDATWPLDVILTGYRGTLGTSASLTIQAPNGLHIPLMREKDVRIVTSADVIDIDDATIDHTFRLTTPHVSLWMNNWTPQPVLGNTTQLYQPTRTFWLHQNRYTSFVNSYVVQYDEQARIIDFLVGARWLGFSLVRDIDRIGRGGDFWSAFWSTAFEDAAGLHLPWYVIEDHLERMRRERARRGRFSTSSSAPIQTR</sequence>
<name>A0AAU7XGT0_9HYPH</name>
<evidence type="ECO:0000313" key="1">
    <source>
        <dbReference type="EMBL" id="XBY46943.1"/>
    </source>
</evidence>
<gene>
    <name evidence="1" type="ORF">ABS361_18510</name>
</gene>
<dbReference type="NCBIfam" id="NF012206">
    <property type="entry name" value="LktA_tand_53"/>
    <property type="match status" value="6"/>
</dbReference>
<dbReference type="KEGG" id="mflg:ABS361_18510"/>
<organism evidence="1">
    <name type="scientific">Methyloraptor flagellatus</name>
    <dbReference type="NCBI Taxonomy" id="3162530"/>
    <lineage>
        <taxon>Bacteria</taxon>
        <taxon>Pseudomonadati</taxon>
        <taxon>Pseudomonadota</taxon>
        <taxon>Alphaproteobacteria</taxon>
        <taxon>Hyphomicrobiales</taxon>
        <taxon>Ancalomicrobiaceae</taxon>
        <taxon>Methyloraptor</taxon>
    </lineage>
</organism>
<dbReference type="InterPro" id="IPR006626">
    <property type="entry name" value="PbH1"/>
</dbReference>
<dbReference type="EMBL" id="CP158568">
    <property type="protein sequence ID" value="XBY46943.1"/>
    <property type="molecule type" value="Genomic_DNA"/>
</dbReference>
<accession>A0AAU7XGT0</accession>
<dbReference type="RefSeq" id="WP_407052032.1">
    <property type="nucleotide sequence ID" value="NZ_CP158568.1"/>
</dbReference>
<reference evidence="1" key="1">
    <citation type="submission" date="2024-06" db="EMBL/GenBank/DDBJ databases">
        <title>Methylostella associata gen. nov., sp. nov., a novel Ancalomicrobiaceae-affiliated facultatively methylotrophic bacteria that feed on methanotrophs of the genus Methylococcus.</title>
        <authorList>
            <person name="Saltykova V."/>
            <person name="Danilova O.V."/>
            <person name="Oshkin I.Y."/>
            <person name="Belova S.E."/>
            <person name="Pimenov N.V."/>
            <person name="Dedysh S.N."/>
        </authorList>
    </citation>
    <scope>NUCLEOTIDE SEQUENCE</scope>
    <source>
        <strain evidence="1">S20</strain>
    </source>
</reference>
<protein>
    <submittedName>
        <fullName evidence="1">Uncharacterized protein</fullName>
    </submittedName>
</protein>
<dbReference type="InterPro" id="IPR047881">
    <property type="entry name" value="LktA_repeat"/>
</dbReference>
<dbReference type="SMART" id="SM00710">
    <property type="entry name" value="PbH1"/>
    <property type="match status" value="8"/>
</dbReference>